<evidence type="ECO:0000313" key="3">
    <source>
        <dbReference type="Proteomes" id="UP001364617"/>
    </source>
</evidence>
<keyword evidence="3" id="KW-1185">Reference proteome</keyword>
<name>A0AAN9GS86_9TELE</name>
<evidence type="ECO:0000256" key="1">
    <source>
        <dbReference type="SAM" id="MobiDB-lite"/>
    </source>
</evidence>
<dbReference type="EMBL" id="JAYKXH010000023">
    <property type="protein sequence ID" value="KAK7125299.1"/>
    <property type="molecule type" value="Genomic_DNA"/>
</dbReference>
<gene>
    <name evidence="2" type="ORF">R3I93_020853</name>
</gene>
<comment type="caution">
    <text evidence="2">The sequence shown here is derived from an EMBL/GenBank/DDBJ whole genome shotgun (WGS) entry which is preliminary data.</text>
</comment>
<dbReference type="AlphaFoldDB" id="A0AAN9GS86"/>
<sequence length="89" mass="10324">MVKCDGLKLIGFVVPDSIFMLRSWLSAVEIVQLFHCRAVNQTHDGRSGFYWQATWTQERVRYPARAVEDTDPEEPRDVIDWRPDKTGKG</sequence>
<dbReference type="Proteomes" id="UP001364617">
    <property type="component" value="Unassembled WGS sequence"/>
</dbReference>
<reference evidence="2 3" key="1">
    <citation type="submission" date="2024-02" db="EMBL/GenBank/DDBJ databases">
        <title>Chromosome-level genome assembly of the Eurasian Minnow (Phoxinus phoxinus).</title>
        <authorList>
            <person name="Oriowo T.O."/>
            <person name="Martin S."/>
            <person name="Stange M."/>
            <person name="Chrysostomakis Y."/>
            <person name="Brown T."/>
            <person name="Winkler S."/>
            <person name="Kukowka S."/>
            <person name="Myers E.W."/>
            <person name="Bohne A."/>
        </authorList>
    </citation>
    <scope>NUCLEOTIDE SEQUENCE [LARGE SCALE GENOMIC DNA]</scope>
    <source>
        <strain evidence="2">ZFMK-TIS-60720</strain>
        <tissue evidence="2">Whole Organism</tissue>
    </source>
</reference>
<evidence type="ECO:0000313" key="2">
    <source>
        <dbReference type="EMBL" id="KAK7125299.1"/>
    </source>
</evidence>
<protein>
    <submittedName>
        <fullName evidence="2">Uncharacterized protein</fullName>
    </submittedName>
</protein>
<accession>A0AAN9GS86</accession>
<organism evidence="2 3">
    <name type="scientific">Phoxinus phoxinus</name>
    <name type="common">Eurasian minnow</name>
    <dbReference type="NCBI Taxonomy" id="58324"/>
    <lineage>
        <taxon>Eukaryota</taxon>
        <taxon>Metazoa</taxon>
        <taxon>Chordata</taxon>
        <taxon>Craniata</taxon>
        <taxon>Vertebrata</taxon>
        <taxon>Euteleostomi</taxon>
        <taxon>Actinopterygii</taxon>
        <taxon>Neopterygii</taxon>
        <taxon>Teleostei</taxon>
        <taxon>Ostariophysi</taxon>
        <taxon>Cypriniformes</taxon>
        <taxon>Leuciscidae</taxon>
        <taxon>Phoxininae</taxon>
        <taxon>Phoxinus</taxon>
    </lineage>
</organism>
<proteinExistence type="predicted"/>
<feature type="region of interest" description="Disordered" evidence="1">
    <location>
        <begin position="66"/>
        <end position="89"/>
    </location>
</feature>
<feature type="compositionally biased region" description="Basic and acidic residues" evidence="1">
    <location>
        <begin position="73"/>
        <end position="89"/>
    </location>
</feature>